<sequence>MTRDTVTNDMMEILADLTPLNRVVCSSDYDHTVEYMMSRLPFRALSYSSEDHYNGWLIPPKWDVKVAAIYHGGRRIYDGRRHPLAVMALSSPFRGTVNREELRRHLHYDHRDPDIIPFHFRQMFRSWRRDWGFCVPQTFYDSLDEGDYEVVIETTEAPGMLRVLDYSLQGRSTDTIVFGANLDHPGVANDGLSGVAVGVALFKALQNRPQTHFSYRLVLAPGIIGNEYYLGHLPQQERECLLEGVMLEMLGSPTELALQFSRQQQSNIELALAGALQQGGCQHHTGEFASALINDEYIWEAYGIPMASLSRYPYPEYHSDRDNLALMRPERLDGALQVLLQAIETLESSAIVSKRFIGNICLSHPDYDLYIDPGQVAFGDIPDDQRRRMRQLMELIPTLSRPTSVALLAERVGLPISVVEDYLGKWAARGLVALS</sequence>
<evidence type="ECO:0000259" key="1">
    <source>
        <dbReference type="Pfam" id="PF09940"/>
    </source>
</evidence>
<protein>
    <submittedName>
        <fullName evidence="3">DUF4910 domain-containing protein</fullName>
    </submittedName>
</protein>
<evidence type="ECO:0000313" key="3">
    <source>
        <dbReference type="EMBL" id="MFC3285517.1"/>
    </source>
</evidence>
<comment type="caution">
    <text evidence="3">The sequence shown here is derived from an EMBL/GenBank/DDBJ whole genome shotgun (WGS) entry which is preliminary data.</text>
</comment>
<dbReference type="Pfam" id="PF09940">
    <property type="entry name" value="DUF2172"/>
    <property type="match status" value="1"/>
</dbReference>
<dbReference type="Gene3D" id="3.50.30.90">
    <property type="match status" value="1"/>
</dbReference>
<evidence type="ECO:0000313" key="4">
    <source>
        <dbReference type="Proteomes" id="UP001595579"/>
    </source>
</evidence>
<feature type="domain" description="DUF2172" evidence="1">
    <location>
        <begin position="61"/>
        <end position="155"/>
    </location>
</feature>
<accession>A0ABV7LSL1</accession>
<feature type="domain" description="DUF4910" evidence="2">
    <location>
        <begin position="13"/>
        <end position="348"/>
    </location>
</feature>
<evidence type="ECO:0000259" key="2">
    <source>
        <dbReference type="Pfam" id="PF16254"/>
    </source>
</evidence>
<reference evidence="4" key="1">
    <citation type="journal article" date="2019" name="Int. J. Syst. Evol. Microbiol.">
        <title>The Global Catalogue of Microorganisms (GCM) 10K type strain sequencing project: providing services to taxonomists for standard genome sequencing and annotation.</title>
        <authorList>
            <consortium name="The Broad Institute Genomics Platform"/>
            <consortium name="The Broad Institute Genome Sequencing Center for Infectious Disease"/>
            <person name="Wu L."/>
            <person name="Ma J."/>
        </authorList>
    </citation>
    <scope>NUCLEOTIDE SEQUENCE [LARGE SCALE GENOMIC DNA]</scope>
    <source>
        <strain evidence="4">CECT 7698</strain>
    </source>
</reference>
<dbReference type="PROSITE" id="PS50096">
    <property type="entry name" value="IQ"/>
    <property type="match status" value="1"/>
</dbReference>
<name>A0ABV7LSL1_9GAMM</name>
<gene>
    <name evidence="3" type="ORF">ACFOEV_18100</name>
</gene>
<proteinExistence type="predicted"/>
<dbReference type="RefSeq" id="WP_386776283.1">
    <property type="nucleotide sequence ID" value="NZ_JBHRUG010000031.1"/>
</dbReference>
<keyword evidence="4" id="KW-1185">Reference proteome</keyword>
<dbReference type="EMBL" id="JBHRUG010000031">
    <property type="protein sequence ID" value="MFC3285517.1"/>
    <property type="molecule type" value="Genomic_DNA"/>
</dbReference>
<dbReference type="InterPro" id="IPR032589">
    <property type="entry name" value="DUF4910"/>
</dbReference>
<dbReference type="SUPFAM" id="SSF53187">
    <property type="entry name" value="Zn-dependent exopeptidases"/>
    <property type="match status" value="1"/>
</dbReference>
<dbReference type="Gene3D" id="3.40.630.10">
    <property type="entry name" value="Zn peptidases"/>
    <property type="match status" value="1"/>
</dbReference>
<organism evidence="3 4">
    <name type="scientific">Litchfieldella rifensis</name>
    <dbReference type="NCBI Taxonomy" id="762643"/>
    <lineage>
        <taxon>Bacteria</taxon>
        <taxon>Pseudomonadati</taxon>
        <taxon>Pseudomonadota</taxon>
        <taxon>Gammaproteobacteria</taxon>
        <taxon>Oceanospirillales</taxon>
        <taxon>Halomonadaceae</taxon>
        <taxon>Litchfieldella</taxon>
    </lineage>
</organism>
<dbReference type="Pfam" id="PF16254">
    <property type="entry name" value="DUF4910"/>
    <property type="match status" value="1"/>
</dbReference>
<dbReference type="Proteomes" id="UP001595579">
    <property type="component" value="Unassembled WGS sequence"/>
</dbReference>
<dbReference type="InterPro" id="IPR032610">
    <property type="entry name" value="DUF2172"/>
</dbReference>